<name>A0A162WU93_PHYB8</name>
<dbReference type="OrthoDB" id="2506088at2759"/>
<organism evidence="1 2">
    <name type="scientific">Phycomyces blakesleeanus (strain ATCC 8743b / DSM 1359 / FGSC 10004 / NBRC 33097 / NRRL 1555)</name>
    <dbReference type="NCBI Taxonomy" id="763407"/>
    <lineage>
        <taxon>Eukaryota</taxon>
        <taxon>Fungi</taxon>
        <taxon>Fungi incertae sedis</taxon>
        <taxon>Mucoromycota</taxon>
        <taxon>Mucoromycotina</taxon>
        <taxon>Mucoromycetes</taxon>
        <taxon>Mucorales</taxon>
        <taxon>Phycomycetaceae</taxon>
        <taxon>Phycomyces</taxon>
    </lineage>
</organism>
<evidence type="ECO:0000313" key="2">
    <source>
        <dbReference type="Proteomes" id="UP000077315"/>
    </source>
</evidence>
<dbReference type="RefSeq" id="XP_018288915.1">
    <property type="nucleotide sequence ID" value="XM_018441224.1"/>
</dbReference>
<sequence length="407" mass="46419">MSCTLIYRDNDIVSQSMMIKILFVVNIISKIQADVNEQGTFKLPKLNVLMNYHRVKRNRIPVFPSTEVDVPESFPTPLPAYTNLLSVHLRFMMSSTLKARKITSLHDRTLDQPACFHQGEKGRSFPTTTGLSRKFTRLLRHCGSFLGREFKVLLQTLRVVFLKDFDDDEVIKPIFPCLVELGRLCSSVFVRQVESKFEECLAQVDSTHTPLSTKPKTHNVAHLTEDIRRFGPALNFETEKGEQFDKYIREHLIHTNRLNTSRDVWHKFAKQAVMQHIFANGSWINSNGQREYPGPGIAEFIKPNDDKDKNFRNLFLGGSQVLADNNDTGNINTLKDNSFAAFVIKNSIGTTPSIGLISGSMVTFLRPTARTSEEMKNNYLKVEMTDDRMSLDSLKPLCRIDLMKVLV</sequence>
<evidence type="ECO:0000313" key="1">
    <source>
        <dbReference type="EMBL" id="OAD70875.1"/>
    </source>
</evidence>
<dbReference type="Proteomes" id="UP000077315">
    <property type="component" value="Unassembled WGS sequence"/>
</dbReference>
<dbReference type="EMBL" id="KV440987">
    <property type="protein sequence ID" value="OAD70875.1"/>
    <property type="molecule type" value="Genomic_DNA"/>
</dbReference>
<dbReference type="InParanoid" id="A0A162WU93"/>
<dbReference type="VEuPathDB" id="FungiDB:PHYBLDRAFT_64050"/>
<dbReference type="GeneID" id="29002130"/>
<keyword evidence="2" id="KW-1185">Reference proteome</keyword>
<protein>
    <submittedName>
        <fullName evidence="1">Uncharacterized protein</fullName>
    </submittedName>
</protein>
<reference evidence="2" key="1">
    <citation type="submission" date="2015-06" db="EMBL/GenBank/DDBJ databases">
        <title>Expansion of signal transduction pathways in fungi by whole-genome duplication.</title>
        <authorList>
            <consortium name="DOE Joint Genome Institute"/>
            <person name="Corrochano L.M."/>
            <person name="Kuo A."/>
            <person name="Marcet-Houben M."/>
            <person name="Polaino S."/>
            <person name="Salamov A."/>
            <person name="Villalobos J.M."/>
            <person name="Alvarez M.I."/>
            <person name="Avalos J."/>
            <person name="Benito E.P."/>
            <person name="Benoit I."/>
            <person name="Burger G."/>
            <person name="Camino L.P."/>
            <person name="Canovas D."/>
            <person name="Cerda-Olmedo E."/>
            <person name="Cheng J.-F."/>
            <person name="Dominguez A."/>
            <person name="Elias M."/>
            <person name="Eslava A.P."/>
            <person name="Glaser F."/>
            <person name="Grimwood J."/>
            <person name="Gutierrez G."/>
            <person name="Heitman J."/>
            <person name="Henrissat B."/>
            <person name="Iturriaga E.A."/>
            <person name="Lang B.F."/>
            <person name="Lavin J.L."/>
            <person name="Lee S."/>
            <person name="Li W."/>
            <person name="Lindquist E."/>
            <person name="Lopez-Garcia S."/>
            <person name="Luque E.M."/>
            <person name="Marcos A.T."/>
            <person name="Martin J."/>
            <person name="McCluskey K."/>
            <person name="Medina H.R."/>
            <person name="Miralles-Duran A."/>
            <person name="Miyazaki A."/>
            <person name="Munoz-Torres E."/>
            <person name="Oguiza J.A."/>
            <person name="Ohm R."/>
            <person name="Olmedo M."/>
            <person name="Orejas M."/>
            <person name="Ortiz-Castellanos L."/>
            <person name="Pisabarro A.G."/>
            <person name="Rodriguez-Romero J."/>
            <person name="Ruiz-Herrera J."/>
            <person name="Ruiz-Vazquez R."/>
            <person name="Sanz C."/>
            <person name="Schackwitz W."/>
            <person name="Schmutz J."/>
            <person name="Shahriari M."/>
            <person name="Shelest E."/>
            <person name="Silva-Franco F."/>
            <person name="Soanes D."/>
            <person name="Syed K."/>
            <person name="Tagua V.G."/>
            <person name="Talbot N.J."/>
            <person name="Thon M."/>
            <person name="De vries R.P."/>
            <person name="Wiebenga A."/>
            <person name="Yadav J.S."/>
            <person name="Braun E.L."/>
            <person name="Baker S."/>
            <person name="Garre V."/>
            <person name="Horwitz B."/>
            <person name="Torres-Martinez S."/>
            <person name="Idnurm A."/>
            <person name="Herrera-Estrella A."/>
            <person name="Gabaldon T."/>
            <person name="Grigoriev I.V."/>
        </authorList>
    </citation>
    <scope>NUCLEOTIDE SEQUENCE [LARGE SCALE GENOMIC DNA]</scope>
    <source>
        <strain evidence="2">NRRL 1555(-)</strain>
    </source>
</reference>
<gene>
    <name evidence="1" type="ORF">PHYBLDRAFT_64050</name>
</gene>
<dbReference type="STRING" id="763407.A0A162WU93"/>
<dbReference type="AlphaFoldDB" id="A0A162WU93"/>
<accession>A0A162WU93</accession>
<proteinExistence type="predicted"/>